<dbReference type="AlphaFoldDB" id="A0AAD5VN01"/>
<feature type="region of interest" description="Disordered" evidence="1">
    <location>
        <begin position="1"/>
        <end position="106"/>
    </location>
</feature>
<evidence type="ECO:0000256" key="1">
    <source>
        <dbReference type="SAM" id="MobiDB-lite"/>
    </source>
</evidence>
<proteinExistence type="predicted"/>
<evidence type="ECO:0000313" key="2">
    <source>
        <dbReference type="EMBL" id="KAJ3564680.1"/>
    </source>
</evidence>
<protein>
    <submittedName>
        <fullName evidence="2">Uncharacterized protein</fullName>
    </submittedName>
</protein>
<reference evidence="2" key="1">
    <citation type="submission" date="2022-07" db="EMBL/GenBank/DDBJ databases">
        <title>Genome Sequence of Leucocoprinus birnbaumii.</title>
        <authorList>
            <person name="Buettner E."/>
        </authorList>
    </citation>
    <scope>NUCLEOTIDE SEQUENCE</scope>
    <source>
        <strain evidence="2">VT141</strain>
    </source>
</reference>
<feature type="region of interest" description="Disordered" evidence="1">
    <location>
        <begin position="260"/>
        <end position="295"/>
    </location>
</feature>
<feature type="compositionally biased region" description="Polar residues" evidence="1">
    <location>
        <begin position="279"/>
        <end position="289"/>
    </location>
</feature>
<feature type="region of interest" description="Disordered" evidence="1">
    <location>
        <begin position="125"/>
        <end position="181"/>
    </location>
</feature>
<keyword evidence="3" id="KW-1185">Reference proteome</keyword>
<sequence>MSTHNNVEIKKPIPRRLFSRSTTTPDEPSPSPSTNRQHTPTTPQTPWLTDSREGLTSSPTNDSSTTLPTTQKDLRRALPFAGSSASLGSVGSSRSGSPVDSISGRTNVRARARWDSVRRHVLLAAGGGQSAPPASGPSSSRSGTPTLPQHYTQPSSASSTTTSFTPLPPQRPPSRSQTPRSRLAARFGFKHVVDHVREAAVDENRKFGDDVFRACWMARSGGGVADLTQTSGAPGYGRSKHGDTLNTVFSKNTTLGSAYSASSSTPNLSSGVGFHAKRNSSGGTPQSPYGTGGAFNPSSTSTFNVSATLASASASAYNLINSTSHLTSSAQQQQQQPFSAAVPSVKALHHVLWQASGSSGTSLRSTYLPHEALVLSSLLVPFLSGSATADAGKVEEERWLAVDAFELLVKTWPPSSEVRPSPACVCG</sequence>
<evidence type="ECO:0000313" key="3">
    <source>
        <dbReference type="Proteomes" id="UP001213000"/>
    </source>
</evidence>
<feature type="compositionally biased region" description="Polar residues" evidence="1">
    <location>
        <begin position="35"/>
        <end position="71"/>
    </location>
</feature>
<feature type="compositionally biased region" description="Low complexity" evidence="1">
    <location>
        <begin position="152"/>
        <end position="165"/>
    </location>
</feature>
<gene>
    <name evidence="2" type="ORF">NP233_g8138</name>
</gene>
<feature type="compositionally biased region" description="Low complexity" evidence="1">
    <location>
        <begin position="130"/>
        <end position="145"/>
    </location>
</feature>
<dbReference type="Proteomes" id="UP001213000">
    <property type="component" value="Unassembled WGS sequence"/>
</dbReference>
<feature type="compositionally biased region" description="Polar residues" evidence="1">
    <location>
        <begin position="260"/>
        <end position="270"/>
    </location>
</feature>
<name>A0AAD5VN01_9AGAR</name>
<organism evidence="2 3">
    <name type="scientific">Leucocoprinus birnbaumii</name>
    <dbReference type="NCBI Taxonomy" id="56174"/>
    <lineage>
        <taxon>Eukaryota</taxon>
        <taxon>Fungi</taxon>
        <taxon>Dikarya</taxon>
        <taxon>Basidiomycota</taxon>
        <taxon>Agaricomycotina</taxon>
        <taxon>Agaricomycetes</taxon>
        <taxon>Agaricomycetidae</taxon>
        <taxon>Agaricales</taxon>
        <taxon>Agaricineae</taxon>
        <taxon>Agaricaceae</taxon>
        <taxon>Leucocoprinus</taxon>
    </lineage>
</organism>
<dbReference type="EMBL" id="JANIEX010000639">
    <property type="protein sequence ID" value="KAJ3564680.1"/>
    <property type="molecule type" value="Genomic_DNA"/>
</dbReference>
<comment type="caution">
    <text evidence="2">The sequence shown here is derived from an EMBL/GenBank/DDBJ whole genome shotgun (WGS) entry which is preliminary data.</text>
</comment>
<accession>A0AAD5VN01</accession>
<feature type="compositionally biased region" description="Low complexity" evidence="1">
    <location>
        <begin position="82"/>
        <end position="104"/>
    </location>
</feature>